<dbReference type="PANTHER" id="PTHR12295">
    <property type="entry name" value="FURRY-RELATED"/>
    <property type="match status" value="1"/>
</dbReference>
<accession>A0A480Z2E8</accession>
<proteinExistence type="predicted"/>
<evidence type="ECO:0000313" key="3">
    <source>
        <dbReference type="EMBL" id="HDC26870.1"/>
    </source>
</evidence>
<sequence>MHFSTFPILSAKCLGPPGREGLSVCREDLSCCAGTECAKVCVQGACGLQRQRMVSFQGESMDNFNWGVRRRSLDSLDKCDMQLLEERQLSGSSPSLNKMNQEDSDESSEEEDLTASQILEQSDLIMNLSPSEETNPVDSLTAACDMTPADSHSFNTRMASFDASLPEMNNLQISEGSKADAVQEEEDTTVHEDDLSSSINELPATFECSDSFSLDMTEAEEKGGRALDQFTLASFGEGERGVSPPPSPFFSAILAAFQPTACDDAEEAWRSHINQLMCDSDGSCAVYTFHVFSSLFKNIQKRFCFLTCDAASYLGDNLRGIGSKFVSSSQMLTSCSECPTLFVDAETLLSCGLLDKLKFSVLELQEYLDTYNNRKEATLSWLANCKATFAGGSRDGVITCQPGDSEEKQLELCQRLYKLHFQLLLLFQSYCKLIGQVHEVSSTPELLNMSRELSDLKKSLKEATAAIAAEPLYAEGAWAEPTFTSTEAAIQSMLECLKNNQLGKALRQIRECRSLWPNDIFGSSSDDEVQTLLNIYFRHQTLGQTGTYALVGSNQSLTEICTKLMELNLEIRDMIRRAQSYRVLTAFLPDSSASGTSL</sequence>
<feature type="compositionally biased region" description="Acidic residues" evidence="1">
    <location>
        <begin position="102"/>
        <end position="113"/>
    </location>
</feature>
<dbReference type="AlphaFoldDB" id="A0A480Z2E8"/>
<dbReference type="EMBL" id="DQIR01224371">
    <property type="protein sequence ID" value="HDB79848.1"/>
    <property type="molecule type" value="Transcribed_RNA"/>
</dbReference>
<protein>
    <submittedName>
        <fullName evidence="3">Protein furry homolog-like</fullName>
    </submittedName>
</protein>
<evidence type="ECO:0000256" key="1">
    <source>
        <dbReference type="SAM" id="MobiDB-lite"/>
    </source>
</evidence>
<evidence type="ECO:0000259" key="2">
    <source>
        <dbReference type="Pfam" id="PF19421"/>
    </source>
</evidence>
<reference evidence="3" key="1">
    <citation type="journal article" date="2019" name="PeerJ">
        <title>Genes of the pig, Sus scrofa, reconstructed with EvidentialGene.</title>
        <authorList>
            <person name="Gilbert D.G."/>
        </authorList>
    </citation>
    <scope>NUCLEOTIDE SEQUENCE</scope>
</reference>
<dbReference type="GO" id="GO:0000902">
    <property type="term" value="P:cell morphogenesis"/>
    <property type="evidence" value="ECO:0007669"/>
    <property type="project" value="InterPro"/>
</dbReference>
<feature type="compositionally biased region" description="Polar residues" evidence="1">
    <location>
        <begin position="89"/>
        <end position="99"/>
    </location>
</feature>
<dbReference type="PANTHER" id="PTHR12295:SF29">
    <property type="entry name" value="PROTEIN FURRY HOMOLOG"/>
    <property type="match status" value="1"/>
</dbReference>
<organism evidence="3">
    <name type="scientific">Sus scrofa</name>
    <name type="common">Pig</name>
    <dbReference type="NCBI Taxonomy" id="9823"/>
    <lineage>
        <taxon>Eukaryota</taxon>
        <taxon>Metazoa</taxon>
        <taxon>Chordata</taxon>
        <taxon>Craniata</taxon>
        <taxon>Vertebrata</taxon>
        <taxon>Euteleostomi</taxon>
        <taxon>Mammalia</taxon>
        <taxon>Eutheria</taxon>
        <taxon>Laurasiatheria</taxon>
        <taxon>Artiodactyla</taxon>
        <taxon>Suina</taxon>
        <taxon>Suidae</taxon>
        <taxon>Sus</taxon>
    </lineage>
</organism>
<dbReference type="InterPro" id="IPR039867">
    <property type="entry name" value="Furry/Tao3/Mor2"/>
</dbReference>
<dbReference type="EMBL" id="DQIR01271392">
    <property type="protein sequence ID" value="HDC26870.1"/>
    <property type="molecule type" value="Transcribed_RNA"/>
</dbReference>
<dbReference type="Pfam" id="PF19421">
    <property type="entry name" value="Fry_C"/>
    <property type="match status" value="1"/>
</dbReference>
<feature type="domain" description="Protein furry C-terminal" evidence="2">
    <location>
        <begin position="57"/>
        <end position="598"/>
    </location>
</feature>
<dbReference type="InterPro" id="IPR045842">
    <property type="entry name" value="Fry_C"/>
</dbReference>
<name>A0A480Z2E8_PIG</name>
<feature type="region of interest" description="Disordered" evidence="1">
    <location>
        <begin position="87"/>
        <end position="114"/>
    </location>
</feature>